<accession>A0AAV9NF23</accession>
<organism evidence="4 5">
    <name type="scientific">Exophiala bonariae</name>
    <dbReference type="NCBI Taxonomy" id="1690606"/>
    <lineage>
        <taxon>Eukaryota</taxon>
        <taxon>Fungi</taxon>
        <taxon>Dikarya</taxon>
        <taxon>Ascomycota</taxon>
        <taxon>Pezizomycotina</taxon>
        <taxon>Eurotiomycetes</taxon>
        <taxon>Chaetothyriomycetidae</taxon>
        <taxon>Chaetothyriales</taxon>
        <taxon>Herpotrichiellaceae</taxon>
        <taxon>Exophiala</taxon>
    </lineage>
</organism>
<dbReference type="PRINTS" id="PR00081">
    <property type="entry name" value="GDHRDH"/>
</dbReference>
<dbReference type="Proteomes" id="UP001358417">
    <property type="component" value="Unassembled WGS sequence"/>
</dbReference>
<dbReference type="PANTHER" id="PTHR24320">
    <property type="entry name" value="RETINOL DEHYDROGENASE"/>
    <property type="match status" value="1"/>
</dbReference>
<comment type="caution">
    <text evidence="4">The sequence shown here is derived from an EMBL/GenBank/DDBJ whole genome shotgun (WGS) entry which is preliminary data.</text>
</comment>
<evidence type="ECO:0000256" key="2">
    <source>
        <dbReference type="ARBA" id="ARBA00022857"/>
    </source>
</evidence>
<reference evidence="4 5" key="1">
    <citation type="submission" date="2023-08" db="EMBL/GenBank/DDBJ databases">
        <title>Black Yeasts Isolated from many extreme environments.</title>
        <authorList>
            <person name="Coleine C."/>
            <person name="Stajich J.E."/>
            <person name="Selbmann L."/>
        </authorList>
    </citation>
    <scope>NUCLEOTIDE SEQUENCE [LARGE SCALE GENOMIC DNA]</scope>
    <source>
        <strain evidence="4 5">CCFEE 5792</strain>
    </source>
</reference>
<gene>
    <name evidence="4" type="ORF">LTR84_001794</name>
</gene>
<protein>
    <submittedName>
        <fullName evidence="4">Uncharacterized protein</fullName>
    </submittedName>
</protein>
<comment type="similarity">
    <text evidence="1">Belongs to the short-chain dehydrogenases/reductases (SDR) family.</text>
</comment>
<keyword evidence="2" id="KW-0521">NADP</keyword>
<evidence type="ECO:0000313" key="5">
    <source>
        <dbReference type="Proteomes" id="UP001358417"/>
    </source>
</evidence>
<dbReference type="RefSeq" id="XP_064706957.1">
    <property type="nucleotide sequence ID" value="XM_064845412.1"/>
</dbReference>
<evidence type="ECO:0000313" key="4">
    <source>
        <dbReference type="EMBL" id="KAK5053832.1"/>
    </source>
</evidence>
<evidence type="ECO:0000256" key="3">
    <source>
        <dbReference type="ARBA" id="ARBA00023002"/>
    </source>
</evidence>
<keyword evidence="3" id="KW-0560">Oxidoreductase</keyword>
<dbReference type="EMBL" id="JAVRRD010000011">
    <property type="protein sequence ID" value="KAK5053832.1"/>
    <property type="molecule type" value="Genomic_DNA"/>
</dbReference>
<dbReference type="Pfam" id="PF00106">
    <property type="entry name" value="adh_short"/>
    <property type="match status" value="1"/>
</dbReference>
<evidence type="ECO:0000256" key="1">
    <source>
        <dbReference type="ARBA" id="ARBA00006484"/>
    </source>
</evidence>
<keyword evidence="5" id="KW-1185">Reference proteome</keyword>
<dbReference type="PANTHER" id="PTHR24320:SF252">
    <property type="entry name" value="DEHYDROGENASE_REDUCTASE FAMILY PROTEIN, PUTATIVE (AFU_ORTHOLOGUE AFUA_3G08550)-RELATED"/>
    <property type="match status" value="1"/>
</dbReference>
<name>A0AAV9NF23_9EURO</name>
<sequence>MAPYAGQTIIVTGSNVGLGLEAARHFVRLGAQKVIIAVRNKDKGETAAQSIHESTGRAGVAEVWELDLRSYASVKSFAERASGLERLDVVVNNAGILTKKFEMAEDNESTITVNVVSAAFLSLLLLPKLRETSVRLRREVVLTFTGSFVHFMTDFPEQKNERILNGLAVQRDADMANRSAYILSIRIIC</sequence>
<dbReference type="InterPro" id="IPR036291">
    <property type="entry name" value="NAD(P)-bd_dom_sf"/>
</dbReference>
<dbReference type="SUPFAM" id="SSF51735">
    <property type="entry name" value="NAD(P)-binding Rossmann-fold domains"/>
    <property type="match status" value="1"/>
</dbReference>
<dbReference type="InterPro" id="IPR002347">
    <property type="entry name" value="SDR_fam"/>
</dbReference>
<proteinExistence type="inferred from homology"/>
<dbReference type="AlphaFoldDB" id="A0AAV9NF23"/>
<dbReference type="Gene3D" id="3.40.50.720">
    <property type="entry name" value="NAD(P)-binding Rossmann-like Domain"/>
    <property type="match status" value="1"/>
</dbReference>
<dbReference type="GeneID" id="89970010"/>
<dbReference type="GO" id="GO:0016491">
    <property type="term" value="F:oxidoreductase activity"/>
    <property type="evidence" value="ECO:0007669"/>
    <property type="project" value="UniProtKB-KW"/>
</dbReference>